<sequence length="21" mass="2338">MMQVTDTTTNSLRKPGSLLPF</sequence>
<accession>A0A0A9BZL0</accession>
<reference evidence="2" key="2">
    <citation type="journal article" date="2015" name="Data Brief">
        <title>Shoot transcriptome of the giant reed, Arundo donax.</title>
        <authorList>
            <person name="Barrero R.A."/>
            <person name="Guerrero F.D."/>
            <person name="Moolhuijzen P."/>
            <person name="Goolsby J.A."/>
            <person name="Tidwell J."/>
            <person name="Bellgard S.E."/>
            <person name="Bellgard M.I."/>
        </authorList>
    </citation>
    <scope>NUCLEOTIDE SEQUENCE</scope>
    <source>
        <tissue evidence="2">Shoot tissue taken approximately 20 cm above the soil surface</tissue>
    </source>
</reference>
<feature type="region of interest" description="Disordered" evidence="1">
    <location>
        <begin position="1"/>
        <end position="21"/>
    </location>
</feature>
<evidence type="ECO:0000256" key="1">
    <source>
        <dbReference type="SAM" id="MobiDB-lite"/>
    </source>
</evidence>
<dbReference type="EMBL" id="GBRH01230287">
    <property type="protein sequence ID" value="JAD67608.1"/>
    <property type="molecule type" value="Transcribed_RNA"/>
</dbReference>
<dbReference type="AlphaFoldDB" id="A0A0A9BZL0"/>
<evidence type="ECO:0000313" key="2">
    <source>
        <dbReference type="EMBL" id="JAD67608.1"/>
    </source>
</evidence>
<name>A0A0A9BZL0_ARUDO</name>
<reference evidence="2" key="1">
    <citation type="submission" date="2014-09" db="EMBL/GenBank/DDBJ databases">
        <authorList>
            <person name="Magalhaes I.L.F."/>
            <person name="Oliveira U."/>
            <person name="Santos F.R."/>
            <person name="Vidigal T.H.D.A."/>
            <person name="Brescovit A.D."/>
            <person name="Santos A.J."/>
        </authorList>
    </citation>
    <scope>NUCLEOTIDE SEQUENCE</scope>
    <source>
        <tissue evidence="2">Shoot tissue taken approximately 20 cm above the soil surface</tissue>
    </source>
</reference>
<proteinExistence type="predicted"/>
<organism evidence="2">
    <name type="scientific">Arundo donax</name>
    <name type="common">Giant reed</name>
    <name type="synonym">Donax arundinaceus</name>
    <dbReference type="NCBI Taxonomy" id="35708"/>
    <lineage>
        <taxon>Eukaryota</taxon>
        <taxon>Viridiplantae</taxon>
        <taxon>Streptophyta</taxon>
        <taxon>Embryophyta</taxon>
        <taxon>Tracheophyta</taxon>
        <taxon>Spermatophyta</taxon>
        <taxon>Magnoliopsida</taxon>
        <taxon>Liliopsida</taxon>
        <taxon>Poales</taxon>
        <taxon>Poaceae</taxon>
        <taxon>PACMAD clade</taxon>
        <taxon>Arundinoideae</taxon>
        <taxon>Arundineae</taxon>
        <taxon>Arundo</taxon>
    </lineage>
</organism>
<protein>
    <submittedName>
        <fullName evidence="2">Uncharacterized protein</fullName>
    </submittedName>
</protein>
<feature type="compositionally biased region" description="Polar residues" evidence="1">
    <location>
        <begin position="1"/>
        <end position="12"/>
    </location>
</feature>